<comment type="caution">
    <text evidence="1">The sequence shown here is derived from an EMBL/GenBank/DDBJ whole genome shotgun (WGS) entry which is preliminary data.</text>
</comment>
<evidence type="ECO:0008006" key="2">
    <source>
        <dbReference type="Google" id="ProtNLM"/>
    </source>
</evidence>
<protein>
    <recommendedName>
        <fullName evidence="2">Rubredoxin-like domain-containing protein</fullName>
    </recommendedName>
</protein>
<gene>
    <name evidence="1" type="ORF">LCGC14_1404490</name>
</gene>
<sequence length="41" mass="4894">MKRGKEVIQIKYCKKCGEAYDIGANLDYCPKCRRKEKRLEK</sequence>
<dbReference type="EMBL" id="LAZR01009206">
    <property type="protein sequence ID" value="KKM74036.1"/>
    <property type="molecule type" value="Genomic_DNA"/>
</dbReference>
<organism evidence="1">
    <name type="scientific">marine sediment metagenome</name>
    <dbReference type="NCBI Taxonomy" id="412755"/>
    <lineage>
        <taxon>unclassified sequences</taxon>
        <taxon>metagenomes</taxon>
        <taxon>ecological metagenomes</taxon>
    </lineage>
</organism>
<evidence type="ECO:0000313" key="1">
    <source>
        <dbReference type="EMBL" id="KKM74036.1"/>
    </source>
</evidence>
<accession>A0A0F9KH28</accession>
<dbReference type="AlphaFoldDB" id="A0A0F9KH28"/>
<proteinExistence type="predicted"/>
<reference evidence="1" key="1">
    <citation type="journal article" date="2015" name="Nature">
        <title>Complex archaea that bridge the gap between prokaryotes and eukaryotes.</title>
        <authorList>
            <person name="Spang A."/>
            <person name="Saw J.H."/>
            <person name="Jorgensen S.L."/>
            <person name="Zaremba-Niedzwiedzka K."/>
            <person name="Martijn J."/>
            <person name="Lind A.E."/>
            <person name="van Eijk R."/>
            <person name="Schleper C."/>
            <person name="Guy L."/>
            <person name="Ettema T.J."/>
        </authorList>
    </citation>
    <scope>NUCLEOTIDE SEQUENCE</scope>
</reference>
<name>A0A0F9KH28_9ZZZZ</name>